<accession>S8BNP5</accession>
<feature type="signal peptide" evidence="2">
    <location>
        <begin position="1"/>
        <end position="20"/>
    </location>
</feature>
<name>S8BNP5_DACHA</name>
<keyword evidence="4" id="KW-1185">Reference proteome</keyword>
<organism evidence="3 4">
    <name type="scientific">Dactylellina haptotyla (strain CBS 200.50)</name>
    <name type="common">Nematode-trapping fungus</name>
    <name type="synonym">Monacrosporium haptotylum</name>
    <dbReference type="NCBI Taxonomy" id="1284197"/>
    <lineage>
        <taxon>Eukaryota</taxon>
        <taxon>Fungi</taxon>
        <taxon>Dikarya</taxon>
        <taxon>Ascomycota</taxon>
        <taxon>Pezizomycotina</taxon>
        <taxon>Orbiliomycetes</taxon>
        <taxon>Orbiliales</taxon>
        <taxon>Orbiliaceae</taxon>
        <taxon>Dactylellina</taxon>
    </lineage>
</organism>
<keyword evidence="2" id="KW-0732">Signal</keyword>
<feature type="chain" id="PRO_5004561468" evidence="2">
    <location>
        <begin position="21"/>
        <end position="1234"/>
    </location>
</feature>
<dbReference type="HOGENOM" id="CLU_267368_0_0_1"/>
<gene>
    <name evidence="3" type="ORF">H072_4952</name>
</gene>
<proteinExistence type="predicted"/>
<sequence length="1234" mass="139595">MYLFHVVTCALFFLLFEALGLPSGSETSCNTEPKSNDLIGSELVQNKENISYDERVRYLQRRAGEGASSKSDSSEWESAKKRGYELLNSPKQQSDQSNPSATIRQFYTSSGIGGDGFETCPSEAKTFLESIGSGGVISPERTYLAIQFTSNFGGDVVGRLSTSVKDRHIVASWKDTNLWYEYQNLLFLAWGVARTKYSKDNPGTDRADLMPKFVTIMDLQNEETFKILRRAEEEYLVETGDLFELNLPKDDVDSLNIWATLLGTPEIGAVQKMLSFWPKQFEGLEVRSIRYILTGEESQDNQASQNYMIMLSLKLPSEREEDSISHTALVIIDMDSTPENFPDNAREAFEDSTLEFLSIANVKPVGNTRKRKAATILPPTFKRKTFQWDPKKMPAEALTSGREKLILFETDLYDIGVDKAEDLGNIIFGIWKQSEGASALHDIAFMYISPRTSNLIETTFEKQKIDKLASLTVWASKESRNLKLGLENSNVWDGQKINDDIYRDLQSTLELEAIFEILSNAQRYLDLGQPTISSVEIGHRRRIKISKGEVVPMDLEFTFLIRLNTAESGELTLRMAPDDDGFAQSDIHEPSLEFSRIAIKKKEIDIKVLAETIAIAQGVALPSLRLRRGKNKKLGEDSTYLRFQTLMDSYNIISSNIELGGSSAPISSLVEYRRYILEHREEFTEEQNNPIVWSENPMTESFQYARVVASREAEESPDNKCTYDFAIFATSEDLDEHSSPFGHVAISSISGTQAIPEASDIADAIYVAFTNSLKFRSKDGWKLTHISVFNLTAETTSLVREVFNLLNLSLEQSLLLDRWKLNQRTSINDVLGVVFGTLEVLAVQRMTSKFYLEVYIARKLVRRVFIRWVKDATNDELELIYKPEFLVVLAVPPSDHPLLPAIEGLPPQDQDLPSAPNKGKKAISSPVPTQKPKKIMKTKQPARLQEIPDSPTRLLRDQFGSDSAFNMYHGMELLKQINSLTLGINLGVREDPLLIREDLLPISGKEFYFGTRLGIQEDLPPAFTIFRSHLMPEDLPPIDTKVDQLQFYENSKDVICELSISQKYGILFLTTPPVNPITENRKLLLSQAYERLWTLARDKAKGQVVNLKYFIITRPSPRTREAISDMLTQRTPSISCNTGQVVELTRPQSSNPDRPYLFPEPNNEWVTILSMGEVAALVKYGMKLLHHSSEWYLPARVIIVCPRTGNRKGIKYPDPRMAIQLQYYSSDTGREIAK</sequence>
<evidence type="ECO:0000313" key="4">
    <source>
        <dbReference type="Proteomes" id="UP000015100"/>
    </source>
</evidence>
<feature type="region of interest" description="Disordered" evidence="1">
    <location>
        <begin position="906"/>
        <end position="943"/>
    </location>
</feature>
<dbReference type="OrthoDB" id="5368371at2759"/>
<protein>
    <submittedName>
        <fullName evidence="3">Uncharacterized protein</fullName>
    </submittedName>
</protein>
<evidence type="ECO:0000256" key="2">
    <source>
        <dbReference type="SAM" id="SignalP"/>
    </source>
</evidence>
<reference evidence="3 4" key="1">
    <citation type="journal article" date="2013" name="PLoS Genet.">
        <title>Genomic mechanisms accounting for the adaptation to parasitism in nematode-trapping fungi.</title>
        <authorList>
            <person name="Meerupati T."/>
            <person name="Andersson K.M."/>
            <person name="Friman E."/>
            <person name="Kumar D."/>
            <person name="Tunlid A."/>
            <person name="Ahren D."/>
        </authorList>
    </citation>
    <scope>NUCLEOTIDE SEQUENCE [LARGE SCALE GENOMIC DNA]</scope>
    <source>
        <strain evidence="3 4">CBS 200.50</strain>
    </source>
</reference>
<comment type="caution">
    <text evidence="3">The sequence shown here is derived from an EMBL/GenBank/DDBJ whole genome shotgun (WGS) entry which is preliminary data.</text>
</comment>
<dbReference type="AlphaFoldDB" id="S8BNP5"/>
<evidence type="ECO:0000256" key="1">
    <source>
        <dbReference type="SAM" id="MobiDB-lite"/>
    </source>
</evidence>
<reference evidence="4" key="2">
    <citation type="submission" date="2013-04" db="EMBL/GenBank/DDBJ databases">
        <title>Genomic mechanisms accounting for the adaptation to parasitism in nematode-trapping fungi.</title>
        <authorList>
            <person name="Ahren D.G."/>
        </authorList>
    </citation>
    <scope>NUCLEOTIDE SEQUENCE [LARGE SCALE GENOMIC DNA]</scope>
    <source>
        <strain evidence="4">CBS 200.50</strain>
    </source>
</reference>
<dbReference type="EMBL" id="AQGS01000256">
    <property type="protein sequence ID" value="EPS41113.1"/>
    <property type="molecule type" value="Genomic_DNA"/>
</dbReference>
<dbReference type="OMA" id="QNDENPA"/>
<evidence type="ECO:0000313" key="3">
    <source>
        <dbReference type="EMBL" id="EPS41113.1"/>
    </source>
</evidence>
<dbReference type="Proteomes" id="UP000015100">
    <property type="component" value="Unassembled WGS sequence"/>
</dbReference>